<feature type="domain" description="F-box" evidence="1">
    <location>
        <begin position="45"/>
        <end position="102"/>
    </location>
</feature>
<evidence type="ECO:0000313" key="2">
    <source>
        <dbReference type="EMBL" id="KAL0064020.1"/>
    </source>
</evidence>
<name>A0ABR2ZQR1_9AGAR</name>
<proteinExistence type="predicted"/>
<evidence type="ECO:0000259" key="1">
    <source>
        <dbReference type="Pfam" id="PF12937"/>
    </source>
</evidence>
<dbReference type="SUPFAM" id="SSF52047">
    <property type="entry name" value="RNI-like"/>
    <property type="match status" value="1"/>
</dbReference>
<keyword evidence="3" id="KW-1185">Reference proteome</keyword>
<evidence type="ECO:0000313" key="3">
    <source>
        <dbReference type="Proteomes" id="UP001437256"/>
    </source>
</evidence>
<sequence>MRKFRLPHQTVWTQNMGKVQIETVSRSGFVVSRASSNKKTLQASINTLPPELLTEIFAYFLPTRDDVAMNSTPDVPYLLTFLSVCKYWRHASLRTPYLWSTILMVSPTLTRPDTMVKQWLERSATHPLTLILVLSPSSEEGVQDVDMLRGAVQALSTLTEHIHRWKSLDLRMSEFPTHSEHQFGLQLPSSLDAAPLLERVVVEEEYSLTGDEAESFWRTVGGYSAVRHAAWSTSLKGPRSCLPLFGTRWDKLTSLRSELTVDDHTLRYLSQCGSLEHLTVSILKNPSPGEVAPRRCYPLPQLRRLAITSYHSDRPLTLFLQSIEVPSLDDLELSGGWNSNKAWMDLFERSSCRLKTLWLCDDTFSGDAAPQCLSSPAVADLKELTVQLIYEAEACFKFLTWTSEAEFLPVLRKIVIQTTSRFTIGQLERMLESRLEHPRNTLECASVHYLERHYQQGELVFLDRLRNNGLNVEMVCID</sequence>
<dbReference type="Pfam" id="PF12937">
    <property type="entry name" value="F-box-like"/>
    <property type="match status" value="1"/>
</dbReference>
<comment type="caution">
    <text evidence="2">The sequence shown here is derived from an EMBL/GenBank/DDBJ whole genome shotgun (WGS) entry which is preliminary data.</text>
</comment>
<dbReference type="Proteomes" id="UP001437256">
    <property type="component" value="Unassembled WGS sequence"/>
</dbReference>
<reference evidence="2 3" key="1">
    <citation type="submission" date="2024-05" db="EMBL/GenBank/DDBJ databases">
        <title>A draft genome resource for the thread blight pathogen Marasmius tenuissimus strain MS-2.</title>
        <authorList>
            <person name="Yulfo-Soto G.E."/>
            <person name="Baruah I.K."/>
            <person name="Amoako-Attah I."/>
            <person name="Bukari Y."/>
            <person name="Meinhardt L.W."/>
            <person name="Bailey B.A."/>
            <person name="Cohen S.P."/>
        </authorList>
    </citation>
    <scope>NUCLEOTIDE SEQUENCE [LARGE SCALE GENOMIC DNA]</scope>
    <source>
        <strain evidence="2 3">MS-2</strain>
    </source>
</reference>
<dbReference type="SUPFAM" id="SSF81383">
    <property type="entry name" value="F-box domain"/>
    <property type="match status" value="1"/>
</dbReference>
<organism evidence="2 3">
    <name type="scientific">Marasmius tenuissimus</name>
    <dbReference type="NCBI Taxonomy" id="585030"/>
    <lineage>
        <taxon>Eukaryota</taxon>
        <taxon>Fungi</taxon>
        <taxon>Dikarya</taxon>
        <taxon>Basidiomycota</taxon>
        <taxon>Agaricomycotina</taxon>
        <taxon>Agaricomycetes</taxon>
        <taxon>Agaricomycetidae</taxon>
        <taxon>Agaricales</taxon>
        <taxon>Marasmiineae</taxon>
        <taxon>Marasmiaceae</taxon>
        <taxon>Marasmius</taxon>
    </lineage>
</organism>
<dbReference type="InterPro" id="IPR001810">
    <property type="entry name" value="F-box_dom"/>
</dbReference>
<dbReference type="InterPro" id="IPR036047">
    <property type="entry name" value="F-box-like_dom_sf"/>
</dbReference>
<gene>
    <name evidence="2" type="ORF">AAF712_009088</name>
</gene>
<dbReference type="InterPro" id="IPR032675">
    <property type="entry name" value="LRR_dom_sf"/>
</dbReference>
<dbReference type="Gene3D" id="3.80.10.10">
    <property type="entry name" value="Ribonuclease Inhibitor"/>
    <property type="match status" value="1"/>
</dbReference>
<protein>
    <recommendedName>
        <fullName evidence="1">F-box domain-containing protein</fullName>
    </recommendedName>
</protein>
<accession>A0ABR2ZQR1</accession>
<dbReference type="Gene3D" id="1.20.1280.50">
    <property type="match status" value="1"/>
</dbReference>
<dbReference type="EMBL" id="JBBXMP010000069">
    <property type="protein sequence ID" value="KAL0064020.1"/>
    <property type="molecule type" value="Genomic_DNA"/>
</dbReference>